<evidence type="ECO:0000313" key="6">
    <source>
        <dbReference type="Proteomes" id="UP001180487"/>
    </source>
</evidence>
<dbReference type="InterPro" id="IPR029787">
    <property type="entry name" value="Nucleotide_cyclase"/>
</dbReference>
<dbReference type="SUPFAM" id="SSF141868">
    <property type="entry name" value="EAL domain-like"/>
    <property type="match status" value="1"/>
</dbReference>
<dbReference type="EMBL" id="JAVDXT010000002">
    <property type="protein sequence ID" value="MDR7377949.1"/>
    <property type="molecule type" value="Genomic_DNA"/>
</dbReference>
<dbReference type="Proteomes" id="UP001180487">
    <property type="component" value="Unassembled WGS sequence"/>
</dbReference>
<dbReference type="InterPro" id="IPR043128">
    <property type="entry name" value="Rev_trsase/Diguanyl_cyclase"/>
</dbReference>
<feature type="domain" description="HAMP" evidence="3">
    <location>
        <begin position="157"/>
        <end position="209"/>
    </location>
</feature>
<accession>A0ABU2C9D4</accession>
<dbReference type="PANTHER" id="PTHR44757">
    <property type="entry name" value="DIGUANYLATE CYCLASE DGCP"/>
    <property type="match status" value="1"/>
</dbReference>
<dbReference type="InterPro" id="IPR035965">
    <property type="entry name" value="PAS-like_dom_sf"/>
</dbReference>
<dbReference type="Gene3D" id="6.10.340.10">
    <property type="match status" value="1"/>
</dbReference>
<gene>
    <name evidence="5" type="ORF">J2X19_002628</name>
</gene>
<comment type="caution">
    <text evidence="5">The sequence shown here is derived from an EMBL/GenBank/DDBJ whole genome shotgun (WGS) entry which is preliminary data.</text>
</comment>
<dbReference type="SMART" id="SM00052">
    <property type="entry name" value="EAL"/>
    <property type="match status" value="1"/>
</dbReference>
<dbReference type="Pfam" id="PF00563">
    <property type="entry name" value="EAL"/>
    <property type="match status" value="1"/>
</dbReference>
<dbReference type="InterPro" id="IPR052155">
    <property type="entry name" value="Biofilm_reg_signaling"/>
</dbReference>
<dbReference type="CDD" id="cd01948">
    <property type="entry name" value="EAL"/>
    <property type="match status" value="1"/>
</dbReference>
<keyword evidence="1" id="KW-0472">Membrane</keyword>
<dbReference type="Pfam" id="PF00990">
    <property type="entry name" value="GGDEF"/>
    <property type="match status" value="1"/>
</dbReference>
<dbReference type="CDD" id="cd01949">
    <property type="entry name" value="GGDEF"/>
    <property type="match status" value="1"/>
</dbReference>
<dbReference type="Gene3D" id="3.30.70.270">
    <property type="match status" value="1"/>
</dbReference>
<name>A0ABU2C9D4_9BURK</name>
<proteinExistence type="predicted"/>
<dbReference type="PROSITE" id="PS50887">
    <property type="entry name" value="GGDEF"/>
    <property type="match status" value="1"/>
</dbReference>
<evidence type="ECO:0000259" key="2">
    <source>
        <dbReference type="PROSITE" id="PS50883"/>
    </source>
</evidence>
<dbReference type="SMART" id="SM00304">
    <property type="entry name" value="HAMP"/>
    <property type="match status" value="1"/>
</dbReference>
<dbReference type="Gene3D" id="3.20.20.450">
    <property type="entry name" value="EAL domain"/>
    <property type="match status" value="1"/>
</dbReference>
<sequence>MTLGVALGILVPALVFGSLVLKDRYARELSLRIREPMSQYTQLLSSALAMPIWNVDKAVASQLIDSVMRNPDVVAVTIHDEFGNTFVSGEDGARRHGLVLSQQSDILMEKKRIGQVQVELSTDRIERQLWADFTQLGLALLAQVVISFALVLLLVERRVIRPLSVLQLATSRLARGELNQPLAWHRRDEIGSLAHSLDQMRESLGGLIAERDTKNSDLQHELNDRLRAEQALRFTQAKFKAIFHASPLAMTVSRNAPGYPIVDINDAGLHQFGLLRDDLLGASQTQLWCRPQDQTDVLSVIERSGHIKGFEAWLRCGATLQDRRRNAVAEGALALLPAERADAILCEVSGRMVDLGTEQLFILVLEDITERKRSAEMIWNQANFDRLTGLPNRHMFQTRLEQDMAAAARESRSLALVFFDLDLFKEVNDTLGHEMGDLLLQEAARRLRVGVRQNDLVARLGGDEFTLILSGLADIADVHQIVQEALRRLAEPFVLAGQQVHISTSAGITFYPQDATGVEALLKNADQAMYAAKSQGRNRYSVFTPSMQDVAQKRMRLINDLRVAIAEHQFSVFYQPIVDLKTGQIRKAEALVRWRHPVDGMVSPADFVPVAEETGMIVDIGNWVFQQAVKQVTQWRKTHHPDFQVSVNVSPVQFRNEGINQATWLAQLSAAGLPGQAVLIEITEGLLMDAGGNVTEQLRGFRQAGIGLSLDDFGTGYSSLSYLKKFDIDVLKIDQAFVRNLTADSDDMALCNVIIVMAHTLGLKVVAEGVETQEQCDLLAAAGCDYGQGYLFARPALAADMPLNLAWESAPADL</sequence>
<keyword evidence="6" id="KW-1185">Reference proteome</keyword>
<dbReference type="SUPFAM" id="SSF55785">
    <property type="entry name" value="PYP-like sensor domain (PAS domain)"/>
    <property type="match status" value="1"/>
</dbReference>
<dbReference type="NCBIfam" id="TIGR00254">
    <property type="entry name" value="GGDEF"/>
    <property type="match status" value="1"/>
</dbReference>
<dbReference type="PROSITE" id="PS50883">
    <property type="entry name" value="EAL"/>
    <property type="match status" value="1"/>
</dbReference>
<dbReference type="Gene3D" id="3.30.450.20">
    <property type="entry name" value="PAS domain"/>
    <property type="match status" value="1"/>
</dbReference>
<feature type="transmembrane region" description="Helical" evidence="1">
    <location>
        <begin position="136"/>
        <end position="155"/>
    </location>
</feature>
<feature type="domain" description="EAL" evidence="2">
    <location>
        <begin position="554"/>
        <end position="809"/>
    </location>
</feature>
<evidence type="ECO:0000259" key="3">
    <source>
        <dbReference type="PROSITE" id="PS50885"/>
    </source>
</evidence>
<feature type="domain" description="GGDEF" evidence="4">
    <location>
        <begin position="412"/>
        <end position="545"/>
    </location>
</feature>
<evidence type="ECO:0000259" key="4">
    <source>
        <dbReference type="PROSITE" id="PS50887"/>
    </source>
</evidence>
<dbReference type="InterPro" id="IPR003660">
    <property type="entry name" value="HAMP_dom"/>
</dbReference>
<protein>
    <submittedName>
        <fullName evidence="5">Diguanylate cyclase (GGDEF)-like protein</fullName>
    </submittedName>
</protein>
<dbReference type="SMART" id="SM00267">
    <property type="entry name" value="GGDEF"/>
    <property type="match status" value="1"/>
</dbReference>
<evidence type="ECO:0000256" key="1">
    <source>
        <dbReference type="SAM" id="Phobius"/>
    </source>
</evidence>
<dbReference type="PROSITE" id="PS50885">
    <property type="entry name" value="HAMP"/>
    <property type="match status" value="1"/>
</dbReference>
<dbReference type="PANTHER" id="PTHR44757:SF2">
    <property type="entry name" value="BIOFILM ARCHITECTURE MAINTENANCE PROTEIN MBAA"/>
    <property type="match status" value="1"/>
</dbReference>
<dbReference type="CDD" id="cd06225">
    <property type="entry name" value="HAMP"/>
    <property type="match status" value="1"/>
</dbReference>
<dbReference type="InterPro" id="IPR001633">
    <property type="entry name" value="EAL_dom"/>
</dbReference>
<dbReference type="InterPro" id="IPR000160">
    <property type="entry name" value="GGDEF_dom"/>
</dbReference>
<organism evidence="5 6">
    <name type="scientific">Rhodoferax ferrireducens</name>
    <dbReference type="NCBI Taxonomy" id="192843"/>
    <lineage>
        <taxon>Bacteria</taxon>
        <taxon>Pseudomonadati</taxon>
        <taxon>Pseudomonadota</taxon>
        <taxon>Betaproteobacteria</taxon>
        <taxon>Burkholderiales</taxon>
        <taxon>Comamonadaceae</taxon>
        <taxon>Rhodoferax</taxon>
    </lineage>
</organism>
<evidence type="ECO:0000313" key="5">
    <source>
        <dbReference type="EMBL" id="MDR7377949.1"/>
    </source>
</evidence>
<dbReference type="RefSeq" id="WP_116606249.1">
    <property type="nucleotide sequence ID" value="NZ_JAVDXT010000002.1"/>
</dbReference>
<keyword evidence="1" id="KW-0812">Transmembrane</keyword>
<dbReference type="InterPro" id="IPR035919">
    <property type="entry name" value="EAL_sf"/>
</dbReference>
<dbReference type="SUPFAM" id="SSF55073">
    <property type="entry name" value="Nucleotide cyclase"/>
    <property type="match status" value="1"/>
</dbReference>
<dbReference type="SUPFAM" id="SSF158472">
    <property type="entry name" value="HAMP domain-like"/>
    <property type="match status" value="1"/>
</dbReference>
<dbReference type="Pfam" id="PF00672">
    <property type="entry name" value="HAMP"/>
    <property type="match status" value="1"/>
</dbReference>
<reference evidence="5 6" key="1">
    <citation type="submission" date="2023-07" db="EMBL/GenBank/DDBJ databases">
        <title>Sorghum-associated microbial communities from plants grown in Nebraska, USA.</title>
        <authorList>
            <person name="Schachtman D."/>
        </authorList>
    </citation>
    <scope>NUCLEOTIDE SEQUENCE [LARGE SCALE GENOMIC DNA]</scope>
    <source>
        <strain evidence="5 6">BE313</strain>
    </source>
</reference>
<keyword evidence="1" id="KW-1133">Transmembrane helix</keyword>